<dbReference type="Proteomes" id="UP000273083">
    <property type="component" value="Unassembled WGS sequence"/>
</dbReference>
<dbReference type="InterPro" id="IPR053150">
    <property type="entry name" value="Teicoplanin_resist-assoc"/>
</dbReference>
<dbReference type="PANTHER" id="PTHR36834">
    <property type="entry name" value="MEMBRANE PROTEIN-RELATED"/>
    <property type="match status" value="1"/>
</dbReference>
<evidence type="ECO:0000256" key="1">
    <source>
        <dbReference type="SAM" id="Phobius"/>
    </source>
</evidence>
<name>A0A3N1XY14_9FIRM</name>
<protein>
    <submittedName>
        <fullName evidence="3">Glycopeptide antibiotics resistance protein</fullName>
    </submittedName>
</protein>
<feature type="transmembrane region" description="Helical" evidence="1">
    <location>
        <begin position="12"/>
        <end position="30"/>
    </location>
</feature>
<sequence length="157" mass="18493">MKKSRKTVNHIAWLLFVIYIMLLSYFLFFSEKYGRMENNSEYRYNLHLFQEIKRFIIYRKEVGFESFMVNILGNVLAFTPFGFVLPIISPSNRKFFNILILSFELTLGVELMQLLLKVGIFDVDDLLMNTVGGVLGYILFIIARSIYYKVWKGKSNV</sequence>
<keyword evidence="1" id="KW-1133">Transmembrane helix</keyword>
<keyword evidence="1" id="KW-0812">Transmembrane</keyword>
<evidence type="ECO:0000313" key="3">
    <source>
        <dbReference type="EMBL" id="ROR31495.1"/>
    </source>
</evidence>
<dbReference type="Pfam" id="PF04892">
    <property type="entry name" value="VanZ"/>
    <property type="match status" value="1"/>
</dbReference>
<feature type="transmembrane region" description="Helical" evidence="1">
    <location>
        <begin position="95"/>
        <end position="115"/>
    </location>
</feature>
<dbReference type="AlphaFoldDB" id="A0A3N1XY14"/>
<evidence type="ECO:0000259" key="2">
    <source>
        <dbReference type="Pfam" id="PF04892"/>
    </source>
</evidence>
<reference evidence="3 4" key="1">
    <citation type="submission" date="2018-11" db="EMBL/GenBank/DDBJ databases">
        <title>Genomic Encyclopedia of Type Strains, Phase IV (KMG-IV): sequencing the most valuable type-strain genomes for metagenomic binning, comparative biology and taxonomic classification.</title>
        <authorList>
            <person name="Goeker M."/>
        </authorList>
    </citation>
    <scope>NUCLEOTIDE SEQUENCE [LARGE SCALE GENOMIC DNA]</scope>
    <source>
        <strain evidence="3 4">DSM 26537</strain>
    </source>
</reference>
<feature type="transmembrane region" description="Helical" evidence="1">
    <location>
        <begin position="127"/>
        <end position="147"/>
    </location>
</feature>
<feature type="transmembrane region" description="Helical" evidence="1">
    <location>
        <begin position="67"/>
        <end position="88"/>
    </location>
</feature>
<gene>
    <name evidence="3" type="ORF">EDD66_101111</name>
</gene>
<dbReference type="InterPro" id="IPR006976">
    <property type="entry name" value="VanZ-like"/>
</dbReference>
<comment type="caution">
    <text evidence="3">The sequence shown here is derived from an EMBL/GenBank/DDBJ whole genome shotgun (WGS) entry which is preliminary data.</text>
</comment>
<feature type="domain" description="VanZ-like" evidence="2">
    <location>
        <begin position="16"/>
        <end position="143"/>
    </location>
</feature>
<accession>A0A3N1XY14</accession>
<evidence type="ECO:0000313" key="4">
    <source>
        <dbReference type="Proteomes" id="UP000273083"/>
    </source>
</evidence>
<keyword evidence="4" id="KW-1185">Reference proteome</keyword>
<keyword evidence="1" id="KW-0472">Membrane</keyword>
<organism evidence="3 4">
    <name type="scientific">Mobilisporobacter senegalensis</name>
    <dbReference type="NCBI Taxonomy" id="1329262"/>
    <lineage>
        <taxon>Bacteria</taxon>
        <taxon>Bacillati</taxon>
        <taxon>Bacillota</taxon>
        <taxon>Clostridia</taxon>
        <taxon>Lachnospirales</taxon>
        <taxon>Lachnospiraceae</taxon>
        <taxon>Mobilisporobacter</taxon>
    </lineage>
</organism>
<dbReference type="EMBL" id="RJVG01000001">
    <property type="protein sequence ID" value="ROR31495.1"/>
    <property type="molecule type" value="Genomic_DNA"/>
</dbReference>
<dbReference type="PANTHER" id="PTHR36834:SF1">
    <property type="entry name" value="INTEGRAL MEMBRANE PROTEIN"/>
    <property type="match status" value="1"/>
</dbReference>
<proteinExistence type="predicted"/>